<dbReference type="PANTHER" id="PTHR28280">
    <property type="entry name" value="SHUTTLING PRE-60S FACTOR ECM1"/>
    <property type="match status" value="1"/>
</dbReference>
<accession>A0A084ALS0</accession>
<evidence type="ECO:0008006" key="10">
    <source>
        <dbReference type="Google" id="ProtNLM"/>
    </source>
</evidence>
<evidence type="ECO:0000313" key="9">
    <source>
        <dbReference type="Proteomes" id="UP000028045"/>
    </source>
</evidence>
<keyword evidence="5" id="KW-0690">Ribosome biogenesis</keyword>
<dbReference type="GO" id="GO:0030687">
    <property type="term" value="C:preribosome, large subunit precursor"/>
    <property type="evidence" value="ECO:0007669"/>
    <property type="project" value="TreeGrafter"/>
</dbReference>
<feature type="compositionally biased region" description="Acidic residues" evidence="7">
    <location>
        <begin position="115"/>
        <end position="131"/>
    </location>
</feature>
<evidence type="ECO:0000313" key="8">
    <source>
        <dbReference type="EMBL" id="KEY66249.1"/>
    </source>
</evidence>
<dbReference type="AlphaFoldDB" id="A0A084ALS0"/>
<dbReference type="InterPro" id="IPR053278">
    <property type="entry name" value="Pre-60S_factor_ECM1"/>
</dbReference>
<keyword evidence="6" id="KW-0539">Nucleus</keyword>
<name>A0A084ALS0_STACB</name>
<evidence type="ECO:0000256" key="5">
    <source>
        <dbReference type="ARBA" id="ARBA00022517"/>
    </source>
</evidence>
<dbReference type="Proteomes" id="UP000028045">
    <property type="component" value="Unassembled WGS sequence"/>
</dbReference>
<dbReference type="GO" id="GO:0005737">
    <property type="term" value="C:cytoplasm"/>
    <property type="evidence" value="ECO:0007669"/>
    <property type="project" value="UniProtKB-SubCell"/>
</dbReference>
<comment type="subcellular location">
    <subcellularLocation>
        <location evidence="2">Cytoplasm</location>
    </subcellularLocation>
    <subcellularLocation>
        <location evidence="1">Nucleus</location>
    </subcellularLocation>
</comment>
<evidence type="ECO:0000256" key="2">
    <source>
        <dbReference type="ARBA" id="ARBA00004496"/>
    </source>
</evidence>
<keyword evidence="4" id="KW-0963">Cytoplasm</keyword>
<organism evidence="8 9">
    <name type="scientific">Stachybotrys chartarum (strain CBS 109288 / IBT 7711)</name>
    <name type="common">Toxic black mold</name>
    <name type="synonym">Stilbospora chartarum</name>
    <dbReference type="NCBI Taxonomy" id="1280523"/>
    <lineage>
        <taxon>Eukaryota</taxon>
        <taxon>Fungi</taxon>
        <taxon>Dikarya</taxon>
        <taxon>Ascomycota</taxon>
        <taxon>Pezizomycotina</taxon>
        <taxon>Sordariomycetes</taxon>
        <taxon>Hypocreomycetidae</taxon>
        <taxon>Hypocreales</taxon>
        <taxon>Stachybotryaceae</taxon>
        <taxon>Stachybotrys</taxon>
    </lineage>
</organism>
<dbReference type="EMBL" id="KL648663">
    <property type="protein sequence ID" value="KEY66249.1"/>
    <property type="molecule type" value="Genomic_DNA"/>
</dbReference>
<dbReference type="GO" id="GO:0005730">
    <property type="term" value="C:nucleolus"/>
    <property type="evidence" value="ECO:0007669"/>
    <property type="project" value="TreeGrafter"/>
</dbReference>
<reference evidence="8 9" key="1">
    <citation type="journal article" date="2014" name="BMC Genomics">
        <title>Comparative genome sequencing reveals chemotype-specific gene clusters in the toxigenic black mold Stachybotrys.</title>
        <authorList>
            <person name="Semeiks J."/>
            <person name="Borek D."/>
            <person name="Otwinowski Z."/>
            <person name="Grishin N.V."/>
        </authorList>
    </citation>
    <scope>NUCLEOTIDE SEQUENCE [LARGE SCALE GENOMIC DNA]</scope>
    <source>
        <strain evidence="9">CBS 109288 / IBT 7711</strain>
    </source>
</reference>
<feature type="compositionally biased region" description="Basic and acidic residues" evidence="7">
    <location>
        <begin position="23"/>
        <end position="33"/>
    </location>
</feature>
<evidence type="ECO:0000256" key="3">
    <source>
        <dbReference type="ARBA" id="ARBA00022448"/>
    </source>
</evidence>
<feature type="region of interest" description="Disordered" evidence="7">
    <location>
        <begin position="93"/>
        <end position="177"/>
    </location>
</feature>
<evidence type="ECO:0000256" key="6">
    <source>
        <dbReference type="ARBA" id="ARBA00023242"/>
    </source>
</evidence>
<evidence type="ECO:0000256" key="4">
    <source>
        <dbReference type="ARBA" id="ARBA00022490"/>
    </source>
</evidence>
<dbReference type="GO" id="GO:0000055">
    <property type="term" value="P:ribosomal large subunit export from nucleus"/>
    <property type="evidence" value="ECO:0007669"/>
    <property type="project" value="TreeGrafter"/>
</dbReference>
<evidence type="ECO:0000256" key="1">
    <source>
        <dbReference type="ARBA" id="ARBA00004123"/>
    </source>
</evidence>
<feature type="region of interest" description="Disordered" evidence="7">
    <location>
        <begin position="1"/>
        <end position="76"/>
    </location>
</feature>
<dbReference type="HOGENOM" id="CLU_085138_0_0_1"/>
<keyword evidence="9" id="KW-1185">Reference proteome</keyword>
<feature type="compositionally biased region" description="Basic residues" evidence="7">
    <location>
        <begin position="51"/>
        <end position="72"/>
    </location>
</feature>
<gene>
    <name evidence="8" type="ORF">S7711_09177</name>
</gene>
<sequence length="177" mass="19110">MAKKREASKHSRAARRATSPGIDLDKSLKDIKPPSRSASRPSVLAVQTAGIHKKSKRGRKSQMSAKARRRHEKGIEMAEAVVERTGKKVERSLGRERTVKERRKAWDAVNKAAEAEEVAADDAGSGEESDDGEKGWVTDEDMDAAPVVAEDLPAADAPSKPTQYAIPAADADGDEIL</sequence>
<dbReference type="OrthoDB" id="5304887at2759"/>
<proteinExistence type="predicted"/>
<dbReference type="PANTHER" id="PTHR28280:SF1">
    <property type="entry name" value="SHUTTLING PRE-60S FACTOR ECM1"/>
    <property type="match status" value="1"/>
</dbReference>
<dbReference type="Pfam" id="PF09135">
    <property type="entry name" value="Alb1"/>
    <property type="match status" value="1"/>
</dbReference>
<keyword evidence="3" id="KW-0813">Transport</keyword>
<evidence type="ECO:0000256" key="7">
    <source>
        <dbReference type="SAM" id="MobiDB-lite"/>
    </source>
</evidence>
<dbReference type="InterPro" id="IPR022784">
    <property type="entry name" value="Ribosome_bgen_Alb1"/>
</dbReference>
<protein>
    <recommendedName>
        <fullName evidence="10">Ribosome biogenesis protein Alb1</fullName>
    </recommendedName>
</protein>